<keyword evidence="5" id="KW-1185">Reference proteome</keyword>
<evidence type="ECO:0000259" key="3">
    <source>
        <dbReference type="Pfam" id="PF21001"/>
    </source>
</evidence>
<feature type="transmembrane region" description="Helical" evidence="1">
    <location>
        <begin position="12"/>
        <end position="37"/>
    </location>
</feature>
<protein>
    <submittedName>
        <fullName evidence="4">Membrane protein</fullName>
    </submittedName>
</protein>
<evidence type="ECO:0000259" key="2">
    <source>
        <dbReference type="Pfam" id="PF07290"/>
    </source>
</evidence>
<gene>
    <name evidence="4" type="ORF">ERHA53_10960</name>
</gene>
<dbReference type="Pfam" id="PF07290">
    <property type="entry name" value="YqiJ_OB"/>
    <property type="match status" value="1"/>
</dbReference>
<keyword evidence="1" id="KW-0812">Transmembrane</keyword>
<accession>A0ABM7MX70</accession>
<keyword evidence="1" id="KW-1133">Transmembrane helix</keyword>
<organism evidence="4 5">
    <name type="scientific">Erwinia rhapontici</name>
    <name type="common">Pectobacterium rhapontici</name>
    <dbReference type="NCBI Taxonomy" id="55212"/>
    <lineage>
        <taxon>Bacteria</taxon>
        <taxon>Pseudomonadati</taxon>
        <taxon>Pseudomonadota</taxon>
        <taxon>Gammaproteobacteria</taxon>
        <taxon>Enterobacterales</taxon>
        <taxon>Erwiniaceae</taxon>
        <taxon>Erwinia</taxon>
    </lineage>
</organism>
<name>A0ABM7MX70_ERWRD</name>
<evidence type="ECO:0000313" key="5">
    <source>
        <dbReference type="Proteomes" id="UP000677515"/>
    </source>
</evidence>
<keyword evidence="1" id="KW-0472">Membrane</keyword>
<sequence length="211" mass="23095">MNFILLPENAIFLITFALILLFGLVEILAIIFGMSVFSHTDTLLSPHIHAGESLFSQGLDWLNIGKVPLFILFILLLSCFSISGMVLQWALLYALGKPLPGGLVALPAGVTSVLFVRKISAVLARFLPQYESSALSEESFIGCMATVVGGTASMGHPAQCRLVDKFQQTHYLRVQPDSEDDIFSPGETIIITARLTSSLFEGMSHPWSEHR</sequence>
<reference evidence="4 5" key="1">
    <citation type="submission" date="2021-01" db="EMBL/GenBank/DDBJ databases">
        <title>Complete genome sequence of Erwinia rhapontici MAFF 311153.</title>
        <authorList>
            <person name="Morohoshi T."/>
            <person name="Someya N."/>
        </authorList>
    </citation>
    <scope>NUCLEOTIDE SEQUENCE [LARGE SCALE GENOMIC DNA]</scope>
    <source>
        <strain evidence="4 5">MAFF 311153</strain>
    </source>
</reference>
<dbReference type="Pfam" id="PF21001">
    <property type="entry name" value="YqiJ_N"/>
    <property type="match status" value="1"/>
</dbReference>
<feature type="transmembrane region" description="Helical" evidence="1">
    <location>
        <begin position="69"/>
        <end position="92"/>
    </location>
</feature>
<feature type="domain" description="Inner membrane protein YqiJ OB-fold" evidence="2">
    <location>
        <begin position="139"/>
        <end position="194"/>
    </location>
</feature>
<feature type="transmembrane region" description="Helical" evidence="1">
    <location>
        <begin position="98"/>
        <end position="116"/>
    </location>
</feature>
<dbReference type="InterPro" id="IPR048376">
    <property type="entry name" value="YqiJ_N"/>
</dbReference>
<proteinExistence type="predicted"/>
<dbReference type="InterPro" id="IPR010840">
    <property type="entry name" value="YqiJ_OB"/>
</dbReference>
<dbReference type="RefSeq" id="WP_212813833.1">
    <property type="nucleotide sequence ID" value="NZ_AP024329.1"/>
</dbReference>
<evidence type="ECO:0000256" key="1">
    <source>
        <dbReference type="SAM" id="Phobius"/>
    </source>
</evidence>
<evidence type="ECO:0000313" key="4">
    <source>
        <dbReference type="EMBL" id="BCQ33753.1"/>
    </source>
</evidence>
<dbReference type="EMBL" id="AP024329">
    <property type="protein sequence ID" value="BCQ33753.1"/>
    <property type="molecule type" value="Genomic_DNA"/>
</dbReference>
<feature type="domain" description="Inner membrane protein YqiJ N-terminal" evidence="3">
    <location>
        <begin position="9"/>
        <end position="117"/>
    </location>
</feature>
<dbReference type="Proteomes" id="UP000677515">
    <property type="component" value="Chromosome"/>
</dbReference>